<evidence type="ECO:0008006" key="4">
    <source>
        <dbReference type="Google" id="ProtNLM"/>
    </source>
</evidence>
<reference evidence="2" key="1">
    <citation type="submission" date="2023-07" db="EMBL/GenBank/DDBJ databases">
        <authorList>
            <consortium name="CYATHOMIX"/>
        </authorList>
    </citation>
    <scope>NUCLEOTIDE SEQUENCE</scope>
    <source>
        <strain evidence="2">N/A</strain>
    </source>
</reference>
<protein>
    <recommendedName>
        <fullName evidence="4">Secreted protein</fullName>
    </recommendedName>
</protein>
<evidence type="ECO:0000256" key="1">
    <source>
        <dbReference type="SAM" id="SignalP"/>
    </source>
</evidence>
<keyword evidence="3" id="KW-1185">Reference proteome</keyword>
<gene>
    <name evidence="2" type="ORF">CYNAS_LOCUS1106</name>
</gene>
<dbReference type="Proteomes" id="UP001176961">
    <property type="component" value="Unassembled WGS sequence"/>
</dbReference>
<evidence type="ECO:0000313" key="3">
    <source>
        <dbReference type="Proteomes" id="UP001176961"/>
    </source>
</evidence>
<comment type="caution">
    <text evidence="2">The sequence shown here is derived from an EMBL/GenBank/DDBJ whole genome shotgun (WGS) entry which is preliminary data.</text>
</comment>
<keyword evidence="1" id="KW-0732">Signal</keyword>
<accession>A0AA36DME8</accession>
<feature type="signal peptide" evidence="1">
    <location>
        <begin position="1"/>
        <end position="22"/>
    </location>
</feature>
<dbReference type="AlphaFoldDB" id="A0AA36DME8"/>
<name>A0AA36DME8_CYLNA</name>
<feature type="chain" id="PRO_5041368673" description="Secreted protein" evidence="1">
    <location>
        <begin position="23"/>
        <end position="136"/>
    </location>
</feature>
<proteinExistence type="predicted"/>
<sequence>MLSLNPFTYHYVIFTITLTASATSVSHDCDPKNEAAILAKFCLNYTWAYTCELERRAQNGSFDPNVTGSIFVPHNASSNADHCDVNCSSEKVWKRFQRRLRKHEGRPTRIGCSMGYVALGFMCLYEPKFTRTRPNV</sequence>
<organism evidence="2 3">
    <name type="scientific">Cylicocyclus nassatus</name>
    <name type="common">Nematode worm</name>
    <dbReference type="NCBI Taxonomy" id="53992"/>
    <lineage>
        <taxon>Eukaryota</taxon>
        <taxon>Metazoa</taxon>
        <taxon>Ecdysozoa</taxon>
        <taxon>Nematoda</taxon>
        <taxon>Chromadorea</taxon>
        <taxon>Rhabditida</taxon>
        <taxon>Rhabditina</taxon>
        <taxon>Rhabditomorpha</taxon>
        <taxon>Strongyloidea</taxon>
        <taxon>Strongylidae</taxon>
        <taxon>Cylicocyclus</taxon>
    </lineage>
</organism>
<evidence type="ECO:0000313" key="2">
    <source>
        <dbReference type="EMBL" id="CAJ0589123.1"/>
    </source>
</evidence>
<dbReference type="EMBL" id="CATQJL010000001">
    <property type="protein sequence ID" value="CAJ0589123.1"/>
    <property type="molecule type" value="Genomic_DNA"/>
</dbReference>